<name>A0A9W7B0T1_9STRA</name>
<feature type="region of interest" description="Disordered" evidence="3">
    <location>
        <begin position="193"/>
        <end position="285"/>
    </location>
</feature>
<keyword evidence="1" id="KW-0479">Metal-binding</keyword>
<organism evidence="5 6">
    <name type="scientific">Triparma strigata</name>
    <dbReference type="NCBI Taxonomy" id="1606541"/>
    <lineage>
        <taxon>Eukaryota</taxon>
        <taxon>Sar</taxon>
        <taxon>Stramenopiles</taxon>
        <taxon>Ochrophyta</taxon>
        <taxon>Bolidophyceae</taxon>
        <taxon>Parmales</taxon>
        <taxon>Triparmaceae</taxon>
        <taxon>Triparma</taxon>
    </lineage>
</organism>
<dbReference type="Gene3D" id="3.30.40.10">
    <property type="entry name" value="Zinc/RING finger domain, C3HC4 (zinc finger)"/>
    <property type="match status" value="1"/>
</dbReference>
<reference evidence="6" key="1">
    <citation type="journal article" date="2023" name="Commun. Biol.">
        <title>Genome analysis of Parmales, the sister group of diatoms, reveals the evolutionary specialization of diatoms from phago-mixotrophs to photoautotrophs.</title>
        <authorList>
            <person name="Ban H."/>
            <person name="Sato S."/>
            <person name="Yoshikawa S."/>
            <person name="Yamada K."/>
            <person name="Nakamura Y."/>
            <person name="Ichinomiya M."/>
            <person name="Sato N."/>
            <person name="Blanc-Mathieu R."/>
            <person name="Endo H."/>
            <person name="Kuwata A."/>
            <person name="Ogata H."/>
        </authorList>
    </citation>
    <scope>NUCLEOTIDE SEQUENCE [LARGE SCALE GENOMIC DNA]</scope>
    <source>
        <strain evidence="6">NIES 3701</strain>
    </source>
</reference>
<keyword evidence="1" id="KW-0863">Zinc-finger</keyword>
<dbReference type="AlphaFoldDB" id="A0A9W7B0T1"/>
<keyword evidence="6" id="KW-1185">Reference proteome</keyword>
<evidence type="ECO:0000256" key="1">
    <source>
        <dbReference type="PROSITE-ProRule" id="PRU00175"/>
    </source>
</evidence>
<feature type="coiled-coil region" evidence="2">
    <location>
        <begin position="117"/>
        <end position="188"/>
    </location>
</feature>
<dbReference type="Pfam" id="PF13923">
    <property type="entry name" value="zf-C3HC4_2"/>
    <property type="match status" value="1"/>
</dbReference>
<sequence>MPGLDLDVFVHPSHISKNFICPITQTVFDKPVVTPCEHTFCEDALLEWLSRGNESCPVCSRKVDAREVKKASRIVLNLLGELPRYCDHRSKGCNWQGAIDHYQSHLASCEWKEELSTKEMRKQLEELKSTNKTLKEENELLNLRCRELTLTNDSLTELQSSNKVIQKLSESQTEVATLRKKLQVLELSLDPRQPTSFFQPYSSSPYSTSESEFENASNTDNDGDVSSVDLTRRRRTGRKAKREKGSKLKVLHEKEKDKDGGNERKHRTMSGGHDRIDKIDKTCKP</sequence>
<evidence type="ECO:0000259" key="4">
    <source>
        <dbReference type="PROSITE" id="PS50089"/>
    </source>
</evidence>
<evidence type="ECO:0000256" key="3">
    <source>
        <dbReference type="SAM" id="MobiDB-lite"/>
    </source>
</evidence>
<gene>
    <name evidence="5" type="ORF">TrST_g12550</name>
</gene>
<dbReference type="PANTHER" id="PTHR10131:SF94">
    <property type="entry name" value="TNF RECEPTOR-ASSOCIATED FACTOR 4"/>
    <property type="match status" value="1"/>
</dbReference>
<feature type="compositionally biased region" description="Basic and acidic residues" evidence="3">
    <location>
        <begin position="272"/>
        <end position="285"/>
    </location>
</feature>
<keyword evidence="1" id="KW-0862">Zinc</keyword>
<evidence type="ECO:0000313" key="5">
    <source>
        <dbReference type="EMBL" id="GMH82326.1"/>
    </source>
</evidence>
<evidence type="ECO:0000256" key="2">
    <source>
        <dbReference type="SAM" id="Coils"/>
    </source>
</evidence>
<dbReference type="PROSITE" id="PS50089">
    <property type="entry name" value="ZF_RING_2"/>
    <property type="match status" value="1"/>
</dbReference>
<accession>A0A9W7B0T1</accession>
<dbReference type="EMBL" id="BRXY01000267">
    <property type="protein sequence ID" value="GMH82326.1"/>
    <property type="molecule type" value="Genomic_DNA"/>
</dbReference>
<feature type="compositionally biased region" description="Basic and acidic residues" evidence="3">
    <location>
        <begin position="243"/>
        <end position="263"/>
    </location>
</feature>
<protein>
    <recommendedName>
        <fullName evidence="4">RING-type domain-containing protein</fullName>
    </recommendedName>
</protein>
<keyword evidence="2" id="KW-0175">Coiled coil</keyword>
<dbReference type="PANTHER" id="PTHR10131">
    <property type="entry name" value="TNF RECEPTOR ASSOCIATED FACTOR"/>
    <property type="match status" value="1"/>
</dbReference>
<proteinExistence type="predicted"/>
<dbReference type="Proteomes" id="UP001165085">
    <property type="component" value="Unassembled WGS sequence"/>
</dbReference>
<feature type="domain" description="RING-type" evidence="4">
    <location>
        <begin position="21"/>
        <end position="60"/>
    </location>
</feature>
<dbReference type="InterPro" id="IPR013083">
    <property type="entry name" value="Znf_RING/FYVE/PHD"/>
</dbReference>
<dbReference type="SUPFAM" id="SSF57850">
    <property type="entry name" value="RING/U-box"/>
    <property type="match status" value="1"/>
</dbReference>
<dbReference type="InterPro" id="IPR001841">
    <property type="entry name" value="Znf_RING"/>
</dbReference>
<comment type="caution">
    <text evidence="5">The sequence shown here is derived from an EMBL/GenBank/DDBJ whole genome shotgun (WGS) entry which is preliminary data.</text>
</comment>
<evidence type="ECO:0000313" key="6">
    <source>
        <dbReference type="Proteomes" id="UP001165085"/>
    </source>
</evidence>
<dbReference type="GO" id="GO:0008270">
    <property type="term" value="F:zinc ion binding"/>
    <property type="evidence" value="ECO:0007669"/>
    <property type="project" value="UniProtKB-KW"/>
</dbReference>
<feature type="compositionally biased region" description="Low complexity" evidence="3">
    <location>
        <begin position="193"/>
        <end position="210"/>
    </location>
</feature>
<feature type="compositionally biased region" description="Basic residues" evidence="3">
    <location>
        <begin position="232"/>
        <end position="242"/>
    </location>
</feature>
<dbReference type="OrthoDB" id="424220at2759"/>
<dbReference type="SMART" id="SM00184">
    <property type="entry name" value="RING"/>
    <property type="match status" value="1"/>
</dbReference>